<protein>
    <submittedName>
        <fullName evidence="1">Uncharacterized protein</fullName>
    </submittedName>
</protein>
<sequence length="167" mass="18538">MLYQHFKGVPFDAYVALVNKLKKQALEEMGLPEDEIVVRPLRPEDVGFANPVYTSTIAAGSTAAYSNFINTYTIADNRYIGIFGVGYDNSENNVTALRFTREGKTARIWSIQQVADFEDKVGYGDDPITVEQNTQITIEKYSITTTDSDTTSLVGVVVEKRGLLINP</sequence>
<name>A0A0F9PV65_9ZZZZ</name>
<reference evidence="1" key="1">
    <citation type="journal article" date="2015" name="Nature">
        <title>Complex archaea that bridge the gap between prokaryotes and eukaryotes.</title>
        <authorList>
            <person name="Spang A."/>
            <person name="Saw J.H."/>
            <person name="Jorgensen S.L."/>
            <person name="Zaremba-Niedzwiedzka K."/>
            <person name="Martijn J."/>
            <person name="Lind A.E."/>
            <person name="van Eijk R."/>
            <person name="Schleper C."/>
            <person name="Guy L."/>
            <person name="Ettema T.J."/>
        </authorList>
    </citation>
    <scope>NUCLEOTIDE SEQUENCE</scope>
</reference>
<comment type="caution">
    <text evidence="1">The sequence shown here is derived from an EMBL/GenBank/DDBJ whole genome shotgun (WGS) entry which is preliminary data.</text>
</comment>
<proteinExistence type="predicted"/>
<evidence type="ECO:0000313" key="1">
    <source>
        <dbReference type="EMBL" id="KKM97077.1"/>
    </source>
</evidence>
<dbReference type="EMBL" id="LAZR01005794">
    <property type="protein sequence ID" value="KKM97077.1"/>
    <property type="molecule type" value="Genomic_DNA"/>
</dbReference>
<dbReference type="AlphaFoldDB" id="A0A0F9PV65"/>
<accession>A0A0F9PV65</accession>
<gene>
    <name evidence="1" type="ORF">LCGC14_1171680</name>
</gene>
<organism evidence="1">
    <name type="scientific">marine sediment metagenome</name>
    <dbReference type="NCBI Taxonomy" id="412755"/>
    <lineage>
        <taxon>unclassified sequences</taxon>
        <taxon>metagenomes</taxon>
        <taxon>ecological metagenomes</taxon>
    </lineage>
</organism>